<keyword evidence="2" id="KW-1185">Reference proteome</keyword>
<reference evidence="1 2" key="1">
    <citation type="submission" date="2017-02" db="EMBL/GenBank/DDBJ databases">
        <authorList>
            <person name="Peterson S.W."/>
        </authorList>
    </citation>
    <scope>NUCLEOTIDE SEQUENCE [LARGE SCALE GENOMIC DNA]</scope>
    <source>
        <strain evidence="1 2">ATCC BAA-1030</strain>
    </source>
</reference>
<organism evidence="1 2">
    <name type="scientific">Pilibacter termitis</name>
    <dbReference type="NCBI Taxonomy" id="263852"/>
    <lineage>
        <taxon>Bacteria</taxon>
        <taxon>Bacillati</taxon>
        <taxon>Bacillota</taxon>
        <taxon>Bacilli</taxon>
        <taxon>Lactobacillales</taxon>
        <taxon>Enterococcaceae</taxon>
        <taxon>Pilibacter</taxon>
    </lineage>
</organism>
<dbReference type="STRING" id="263852.SAMN02745116_00240"/>
<name>A0A1T4KG37_9ENTE</name>
<dbReference type="RefSeq" id="WP_159443160.1">
    <property type="nucleotide sequence ID" value="NZ_FUXI01000002.1"/>
</dbReference>
<dbReference type="EMBL" id="FUXI01000002">
    <property type="protein sequence ID" value="SJZ41408.1"/>
    <property type="molecule type" value="Genomic_DNA"/>
</dbReference>
<protein>
    <submittedName>
        <fullName evidence="1">Uncharacterized protein</fullName>
    </submittedName>
</protein>
<accession>A0A1T4KG37</accession>
<dbReference type="OrthoDB" id="9987109at2"/>
<gene>
    <name evidence="1" type="ORF">SAMN02745116_00240</name>
</gene>
<evidence type="ECO:0000313" key="1">
    <source>
        <dbReference type="EMBL" id="SJZ41408.1"/>
    </source>
</evidence>
<sequence>MFKVNKKQREIRPIKLGKAALLNDEEMKSAYGSGNSQIRYIPNEYVQSKLLQDKATK</sequence>
<dbReference type="AlphaFoldDB" id="A0A1T4KG37"/>
<evidence type="ECO:0000313" key="2">
    <source>
        <dbReference type="Proteomes" id="UP000190328"/>
    </source>
</evidence>
<proteinExistence type="predicted"/>
<dbReference type="Proteomes" id="UP000190328">
    <property type="component" value="Unassembled WGS sequence"/>
</dbReference>